<feature type="region of interest" description="Disordered" evidence="2">
    <location>
        <begin position="428"/>
        <end position="470"/>
    </location>
</feature>
<proteinExistence type="predicted"/>
<name>A0ABN9UZR0_9DINO</name>
<dbReference type="Proteomes" id="UP001189429">
    <property type="component" value="Unassembled WGS sequence"/>
</dbReference>
<comment type="caution">
    <text evidence="3">The sequence shown here is derived from an EMBL/GenBank/DDBJ whole genome shotgun (WGS) entry which is preliminary data.</text>
</comment>
<keyword evidence="4" id="KW-1185">Reference proteome</keyword>
<feature type="region of interest" description="Disordered" evidence="2">
    <location>
        <begin position="781"/>
        <end position="811"/>
    </location>
</feature>
<evidence type="ECO:0000256" key="1">
    <source>
        <dbReference type="SAM" id="Coils"/>
    </source>
</evidence>
<feature type="coiled-coil region" evidence="1">
    <location>
        <begin position="609"/>
        <end position="643"/>
    </location>
</feature>
<gene>
    <name evidence="3" type="ORF">PCOR1329_LOCUS53266</name>
</gene>
<evidence type="ECO:0000313" key="4">
    <source>
        <dbReference type="Proteomes" id="UP001189429"/>
    </source>
</evidence>
<protein>
    <submittedName>
        <fullName evidence="3">Uncharacterized protein</fullName>
    </submittedName>
</protein>
<sequence length="824" mass="87501">MYAMHGVIEHPQWFSPLTTSSSLEDIQRHLHGTARLSEVCLEPCAAQAQARVLAPEDCHTSVQGDSCYEEVLYAMQGVIEHPEWFSPLTRSSSMEDIQRHLHSVAWLSNVCPEPCAAQASVVPVPARLSTLEHCHTSVEGEDCYEEVMYAIQTGVVKRPDRYGNLTQKSSFEDFQRRLHSVDAQVCPEPCAAQAQEAAVPAPVLSAAPEDCRTTVDGDACYEEVMYAMHGVIEHPQWFLPLTTSSSLEDIQRHLHGTARLSEVCLEPCAAQAQARVLAPEDCHTSVQGDSCYEEVLYAMQGVIEHPEWFSPLTRSSSLEDIQRHLHSVAWLSNVCPEPCAAQTHVVPVPARLLAPQGLDEPSLPELPPLPMAEAVPLPTATVTPLPNTKAAPLRLQKSAPQGLDAAPLSELAPLPPTAEAAPLPAAEAAPLPTTAPSPTAKAASRDSDDYTLQELPELPPLPTAAAPLPTATAAPLPTAKAAPLPAAKAASQDPEDYTLQELPELPPLPTAEAALLPTTQVAPLPTAKAALLPAAKGAPRTPDGYMLPGLPPLPAAAAALPTTTAAPLPTEAAPLPAAEAAPSPTAKAAPLPIAEAGQAEKQTAEQGKATQASMSLQDLVAELEAKQRQLRALDERQKGLAELGAKQPELKEVTEAQQFNEQAAASEGLDFSSLPGLPPLFALPEPGAAPEPTLTRVYNAPAAPAAASPALEDCRTPIEGDDCYEEVLYAKQTGVVNHPHWYGNLTPDSSFDDFQWLLHSVSRVCPRPCAAQVQQLPTQARLPAAPSPLAASTKRAPAARAAPATSTRPHAAPRETNTFYVCVI</sequence>
<feature type="compositionally biased region" description="Low complexity" evidence="2">
    <location>
        <begin position="428"/>
        <end position="442"/>
    </location>
</feature>
<keyword evidence="1" id="KW-0175">Coiled coil</keyword>
<evidence type="ECO:0000256" key="2">
    <source>
        <dbReference type="SAM" id="MobiDB-lite"/>
    </source>
</evidence>
<organism evidence="3 4">
    <name type="scientific">Prorocentrum cordatum</name>
    <dbReference type="NCBI Taxonomy" id="2364126"/>
    <lineage>
        <taxon>Eukaryota</taxon>
        <taxon>Sar</taxon>
        <taxon>Alveolata</taxon>
        <taxon>Dinophyceae</taxon>
        <taxon>Prorocentrales</taxon>
        <taxon>Prorocentraceae</taxon>
        <taxon>Prorocentrum</taxon>
    </lineage>
</organism>
<evidence type="ECO:0000313" key="3">
    <source>
        <dbReference type="EMBL" id="CAK0865848.1"/>
    </source>
</evidence>
<accession>A0ABN9UZR0</accession>
<reference evidence="3" key="1">
    <citation type="submission" date="2023-10" db="EMBL/GenBank/DDBJ databases">
        <authorList>
            <person name="Chen Y."/>
            <person name="Shah S."/>
            <person name="Dougan E. K."/>
            <person name="Thang M."/>
            <person name="Chan C."/>
        </authorList>
    </citation>
    <scope>NUCLEOTIDE SEQUENCE [LARGE SCALE GENOMIC DNA]</scope>
</reference>
<feature type="compositionally biased region" description="Low complexity" evidence="2">
    <location>
        <begin position="782"/>
        <end position="810"/>
    </location>
</feature>
<dbReference type="EMBL" id="CAUYUJ010016493">
    <property type="protein sequence ID" value="CAK0865848.1"/>
    <property type="molecule type" value="Genomic_DNA"/>
</dbReference>